<dbReference type="AlphaFoldDB" id="T1BEA9"/>
<evidence type="ECO:0000259" key="9">
    <source>
        <dbReference type="Pfam" id="PF00133"/>
    </source>
</evidence>
<dbReference type="InterPro" id="IPR002300">
    <property type="entry name" value="aa-tRNA-synth_Ia"/>
</dbReference>
<dbReference type="Gene3D" id="3.90.740.10">
    <property type="entry name" value="Valyl/Leucyl/Isoleucyl-tRNA synthetase, editing domain"/>
    <property type="match status" value="1"/>
</dbReference>
<dbReference type="SUPFAM" id="SSF52374">
    <property type="entry name" value="Nucleotidylyl transferase"/>
    <property type="match status" value="1"/>
</dbReference>
<dbReference type="EC" id="6.1.1.9" evidence="1"/>
<feature type="non-terminal residue" evidence="10">
    <location>
        <position position="1"/>
    </location>
</feature>
<reference evidence="10" key="1">
    <citation type="submission" date="2013-08" db="EMBL/GenBank/DDBJ databases">
        <authorList>
            <person name="Mendez C."/>
            <person name="Richter M."/>
            <person name="Ferrer M."/>
            <person name="Sanchez J."/>
        </authorList>
    </citation>
    <scope>NUCLEOTIDE SEQUENCE</scope>
</reference>
<dbReference type="GO" id="GO:0002161">
    <property type="term" value="F:aminoacyl-tRNA deacylase activity"/>
    <property type="evidence" value="ECO:0007669"/>
    <property type="project" value="InterPro"/>
</dbReference>
<evidence type="ECO:0000256" key="4">
    <source>
        <dbReference type="ARBA" id="ARBA00022840"/>
    </source>
</evidence>
<evidence type="ECO:0000256" key="1">
    <source>
        <dbReference type="ARBA" id="ARBA00013169"/>
    </source>
</evidence>
<dbReference type="GO" id="GO:0004832">
    <property type="term" value="F:valine-tRNA ligase activity"/>
    <property type="evidence" value="ECO:0007669"/>
    <property type="project" value="UniProtKB-EC"/>
</dbReference>
<protein>
    <recommendedName>
        <fullName evidence="1">valine--tRNA ligase</fullName>
        <ecNumber evidence="1">6.1.1.9</ecNumber>
    </recommendedName>
    <alternativeName>
        <fullName evidence="7">Valyl-tRNA synthetase</fullName>
    </alternativeName>
</protein>
<dbReference type="GO" id="GO:0005829">
    <property type="term" value="C:cytosol"/>
    <property type="evidence" value="ECO:0007669"/>
    <property type="project" value="TreeGrafter"/>
</dbReference>
<dbReference type="InterPro" id="IPR014729">
    <property type="entry name" value="Rossmann-like_a/b/a_fold"/>
</dbReference>
<feature type="non-terminal residue" evidence="10">
    <location>
        <position position="234"/>
    </location>
</feature>
<evidence type="ECO:0000256" key="2">
    <source>
        <dbReference type="ARBA" id="ARBA00022598"/>
    </source>
</evidence>
<feature type="region of interest" description="Disordered" evidence="8">
    <location>
        <begin position="1"/>
        <end position="21"/>
    </location>
</feature>
<evidence type="ECO:0000256" key="7">
    <source>
        <dbReference type="ARBA" id="ARBA00029936"/>
    </source>
</evidence>
<keyword evidence="5" id="KW-0648">Protein biosynthesis</keyword>
<feature type="compositionally biased region" description="Basic and acidic residues" evidence="8">
    <location>
        <begin position="8"/>
        <end position="20"/>
    </location>
</feature>
<name>T1BEA9_9ZZZZ</name>
<dbReference type="PANTHER" id="PTHR11946:SF93">
    <property type="entry name" value="VALINE--TRNA LIGASE, CHLOROPLASTIC_MITOCHONDRIAL 2"/>
    <property type="match status" value="1"/>
</dbReference>
<dbReference type="PANTHER" id="PTHR11946">
    <property type="entry name" value="VALYL-TRNA SYNTHETASES"/>
    <property type="match status" value="1"/>
</dbReference>
<evidence type="ECO:0000256" key="3">
    <source>
        <dbReference type="ARBA" id="ARBA00022741"/>
    </source>
</evidence>
<evidence type="ECO:0000313" key="10">
    <source>
        <dbReference type="EMBL" id="EQD52505.1"/>
    </source>
</evidence>
<evidence type="ECO:0000256" key="6">
    <source>
        <dbReference type="ARBA" id="ARBA00023146"/>
    </source>
</evidence>
<sequence>GAAARGGARRDRDLADRARGGDPAAVRAGGFSLDWSRFRYTRDPGAVRATREVFVRLYHEGLIYRAERMVNWDPRLRTAVSDLEVVHAEQNGALVYLLYRWADGSPGGLEVATVRPETIFGDVAVAVHPDDPRYAAAIGRSVHVPLVDRAVPVIADAAIDPAFGSGVLKVTPRHDPVDYELFRRHPDLPMPDEIFDPGARLTGDGVPADLRGLDREEARARVLQRLRDDGRLLR</sequence>
<organism evidence="10">
    <name type="scientific">mine drainage metagenome</name>
    <dbReference type="NCBI Taxonomy" id="410659"/>
    <lineage>
        <taxon>unclassified sequences</taxon>
        <taxon>metagenomes</taxon>
        <taxon>ecological metagenomes</taxon>
    </lineage>
</organism>
<reference evidence="10" key="2">
    <citation type="journal article" date="2014" name="ISME J.">
        <title>Microbial stratification in low pH oxic and suboxic macroscopic growths along an acid mine drainage.</title>
        <authorList>
            <person name="Mendez-Garcia C."/>
            <person name="Mesa V."/>
            <person name="Sprenger R.R."/>
            <person name="Richter M."/>
            <person name="Diez M.S."/>
            <person name="Solano J."/>
            <person name="Bargiela R."/>
            <person name="Golyshina O.V."/>
            <person name="Manteca A."/>
            <person name="Ramos J.L."/>
            <person name="Gallego J.R."/>
            <person name="Llorente I."/>
            <person name="Martins Dos Santos V.A."/>
            <person name="Jensen O.N."/>
            <person name="Pelaez A.I."/>
            <person name="Sanchez J."/>
            <person name="Ferrer M."/>
        </authorList>
    </citation>
    <scope>NUCLEOTIDE SEQUENCE</scope>
</reference>
<proteinExistence type="predicted"/>
<dbReference type="GO" id="GO:0006438">
    <property type="term" value="P:valyl-tRNA aminoacylation"/>
    <property type="evidence" value="ECO:0007669"/>
    <property type="project" value="InterPro"/>
</dbReference>
<evidence type="ECO:0000256" key="5">
    <source>
        <dbReference type="ARBA" id="ARBA00022917"/>
    </source>
</evidence>
<accession>T1BEA9</accession>
<dbReference type="Pfam" id="PF00133">
    <property type="entry name" value="tRNA-synt_1"/>
    <property type="match status" value="1"/>
</dbReference>
<keyword evidence="3" id="KW-0547">Nucleotide-binding</keyword>
<gene>
    <name evidence="10" type="ORF">B1B_10696</name>
</gene>
<evidence type="ECO:0000256" key="8">
    <source>
        <dbReference type="SAM" id="MobiDB-lite"/>
    </source>
</evidence>
<dbReference type="SUPFAM" id="SSF50677">
    <property type="entry name" value="ValRS/IleRS/LeuRS editing domain"/>
    <property type="match status" value="1"/>
</dbReference>
<dbReference type="GO" id="GO:0005524">
    <property type="term" value="F:ATP binding"/>
    <property type="evidence" value="ECO:0007669"/>
    <property type="project" value="UniProtKB-KW"/>
</dbReference>
<dbReference type="InterPro" id="IPR002303">
    <property type="entry name" value="Valyl-tRNA_ligase"/>
</dbReference>
<keyword evidence="4" id="KW-0067">ATP-binding</keyword>
<dbReference type="Gene3D" id="3.40.50.620">
    <property type="entry name" value="HUPs"/>
    <property type="match status" value="1"/>
</dbReference>
<keyword evidence="2" id="KW-0436">Ligase</keyword>
<dbReference type="InterPro" id="IPR009008">
    <property type="entry name" value="Val/Leu/Ile-tRNA-synth_edit"/>
</dbReference>
<dbReference type="EMBL" id="AUZY01006958">
    <property type="protein sequence ID" value="EQD52505.1"/>
    <property type="molecule type" value="Genomic_DNA"/>
</dbReference>
<keyword evidence="6 10" id="KW-0030">Aminoacyl-tRNA synthetase</keyword>
<feature type="domain" description="Aminoacyl-tRNA synthetase class Ia" evidence="9">
    <location>
        <begin position="27"/>
        <end position="91"/>
    </location>
</feature>
<comment type="caution">
    <text evidence="10">The sequence shown here is derived from an EMBL/GenBank/DDBJ whole genome shotgun (WGS) entry which is preliminary data.</text>
</comment>